<dbReference type="OrthoDB" id="2416021at2759"/>
<name>A0A9N9C858_9GLOM</name>
<proteinExistence type="predicted"/>
<evidence type="ECO:0000256" key="1">
    <source>
        <dbReference type="SAM" id="MobiDB-lite"/>
    </source>
</evidence>
<accession>A0A9N9C858</accession>
<organism evidence="2 3">
    <name type="scientific">Ambispora gerdemannii</name>
    <dbReference type="NCBI Taxonomy" id="144530"/>
    <lineage>
        <taxon>Eukaryota</taxon>
        <taxon>Fungi</taxon>
        <taxon>Fungi incertae sedis</taxon>
        <taxon>Mucoromycota</taxon>
        <taxon>Glomeromycotina</taxon>
        <taxon>Glomeromycetes</taxon>
        <taxon>Archaeosporales</taxon>
        <taxon>Ambisporaceae</taxon>
        <taxon>Ambispora</taxon>
    </lineage>
</organism>
<evidence type="ECO:0000313" key="2">
    <source>
        <dbReference type="EMBL" id="CAG8594652.1"/>
    </source>
</evidence>
<protein>
    <submittedName>
        <fullName evidence="2">10198_t:CDS:1</fullName>
    </submittedName>
</protein>
<dbReference type="Proteomes" id="UP000789831">
    <property type="component" value="Unassembled WGS sequence"/>
</dbReference>
<gene>
    <name evidence="2" type="ORF">AGERDE_LOCUS8786</name>
</gene>
<dbReference type="AlphaFoldDB" id="A0A9N9C858"/>
<feature type="compositionally biased region" description="Low complexity" evidence="1">
    <location>
        <begin position="152"/>
        <end position="161"/>
    </location>
</feature>
<dbReference type="EMBL" id="CAJVPL010001978">
    <property type="protein sequence ID" value="CAG8594652.1"/>
    <property type="molecule type" value="Genomic_DNA"/>
</dbReference>
<feature type="region of interest" description="Disordered" evidence="1">
    <location>
        <begin position="149"/>
        <end position="168"/>
    </location>
</feature>
<evidence type="ECO:0000313" key="3">
    <source>
        <dbReference type="Proteomes" id="UP000789831"/>
    </source>
</evidence>
<sequence>MSPPFEWLVHILAGDAQWLNGEWEKAMALKWWWARPGILKELHLQKLETITLYNIRILKYYESFNQKILQNNLNCSNDNIFSDFSLITIFLIIYFRRIPIDPKSILTPTYLAKIHHLADYYHLFNKNDYHAAYKTFLHAQFQDANILEEGDSSNNNQSSDFDNGDTDVNGSEVEEVRKMIEHELLTDTSSTQGSIRLSMISDVISKMMR</sequence>
<keyword evidence="3" id="KW-1185">Reference proteome</keyword>
<reference evidence="2" key="1">
    <citation type="submission" date="2021-06" db="EMBL/GenBank/DDBJ databases">
        <authorList>
            <person name="Kallberg Y."/>
            <person name="Tangrot J."/>
            <person name="Rosling A."/>
        </authorList>
    </citation>
    <scope>NUCLEOTIDE SEQUENCE</scope>
    <source>
        <strain evidence="2">MT106</strain>
    </source>
</reference>
<comment type="caution">
    <text evidence="2">The sequence shown here is derived from an EMBL/GenBank/DDBJ whole genome shotgun (WGS) entry which is preliminary data.</text>
</comment>